<keyword evidence="2" id="KW-1185">Reference proteome</keyword>
<protein>
    <submittedName>
        <fullName evidence="1">Uncharacterized protein</fullName>
    </submittedName>
</protein>
<reference evidence="2" key="1">
    <citation type="journal article" date="2010" name="Science">
        <title>Signatures of adaptation to obligate biotrophy in the Hyaloperonospora arabidopsidis genome.</title>
        <authorList>
            <person name="Baxter L."/>
            <person name="Tripathy S."/>
            <person name="Ishaque N."/>
            <person name="Boot N."/>
            <person name="Cabral A."/>
            <person name="Kemen E."/>
            <person name="Thines M."/>
            <person name="Ah-Fong A."/>
            <person name="Anderson R."/>
            <person name="Badejoko W."/>
            <person name="Bittner-Eddy P."/>
            <person name="Boore J.L."/>
            <person name="Chibucos M.C."/>
            <person name="Coates M."/>
            <person name="Dehal P."/>
            <person name="Delehaunty K."/>
            <person name="Dong S."/>
            <person name="Downton P."/>
            <person name="Dumas B."/>
            <person name="Fabro G."/>
            <person name="Fronick C."/>
            <person name="Fuerstenberg S.I."/>
            <person name="Fulton L."/>
            <person name="Gaulin E."/>
            <person name="Govers F."/>
            <person name="Hughes L."/>
            <person name="Humphray S."/>
            <person name="Jiang R.H."/>
            <person name="Judelson H."/>
            <person name="Kamoun S."/>
            <person name="Kyung K."/>
            <person name="Meijer H."/>
            <person name="Minx P."/>
            <person name="Morris P."/>
            <person name="Nelson J."/>
            <person name="Phuntumart V."/>
            <person name="Qutob D."/>
            <person name="Rehmany A."/>
            <person name="Rougon-Cardoso A."/>
            <person name="Ryden P."/>
            <person name="Torto-Alalibo T."/>
            <person name="Studholme D."/>
            <person name="Wang Y."/>
            <person name="Win J."/>
            <person name="Wood J."/>
            <person name="Clifton S.W."/>
            <person name="Rogers J."/>
            <person name="Van den Ackerveken G."/>
            <person name="Jones J.D."/>
            <person name="McDowell J.M."/>
            <person name="Beynon J."/>
            <person name="Tyler B.M."/>
        </authorList>
    </citation>
    <scope>NUCLEOTIDE SEQUENCE [LARGE SCALE GENOMIC DNA]</scope>
    <source>
        <strain evidence="2">Emoy2</strain>
    </source>
</reference>
<dbReference type="AlphaFoldDB" id="M4BYX7"/>
<dbReference type="EMBL" id="JH598052">
    <property type="status" value="NOT_ANNOTATED_CDS"/>
    <property type="molecule type" value="Genomic_DNA"/>
</dbReference>
<evidence type="ECO:0000313" key="1">
    <source>
        <dbReference type="EnsemblProtists" id="HpaP811775"/>
    </source>
</evidence>
<sequence length="57" mass="6318">MGLGFREDYQQCRGCLGRLPVIKQAPSAFRPDEVERDGSNCVPGVMDNDCIEHPRGP</sequence>
<dbReference type="VEuPathDB" id="FungiDB:HpaG811775"/>
<dbReference type="EnsemblProtists" id="HpaT811775">
    <property type="protein sequence ID" value="HpaP811775"/>
    <property type="gene ID" value="HpaG811775"/>
</dbReference>
<dbReference type="InParanoid" id="M4BYX7"/>
<accession>M4BYX7</accession>
<evidence type="ECO:0000313" key="2">
    <source>
        <dbReference type="Proteomes" id="UP000011713"/>
    </source>
</evidence>
<proteinExistence type="predicted"/>
<dbReference type="Proteomes" id="UP000011713">
    <property type="component" value="Unassembled WGS sequence"/>
</dbReference>
<name>M4BYX7_HYAAE</name>
<dbReference type="HOGENOM" id="CLU_3000503_0_0_1"/>
<reference evidence="1" key="2">
    <citation type="submission" date="2015-06" db="UniProtKB">
        <authorList>
            <consortium name="EnsemblProtists"/>
        </authorList>
    </citation>
    <scope>IDENTIFICATION</scope>
    <source>
        <strain evidence="1">Emoy2</strain>
    </source>
</reference>
<organism evidence="1 2">
    <name type="scientific">Hyaloperonospora arabidopsidis (strain Emoy2)</name>
    <name type="common">Downy mildew agent</name>
    <name type="synonym">Peronospora arabidopsidis</name>
    <dbReference type="NCBI Taxonomy" id="559515"/>
    <lineage>
        <taxon>Eukaryota</taxon>
        <taxon>Sar</taxon>
        <taxon>Stramenopiles</taxon>
        <taxon>Oomycota</taxon>
        <taxon>Peronosporomycetes</taxon>
        <taxon>Peronosporales</taxon>
        <taxon>Peronosporaceae</taxon>
        <taxon>Hyaloperonospora</taxon>
    </lineage>
</organism>